<proteinExistence type="predicted"/>
<protein>
    <submittedName>
        <fullName evidence="1">Uncharacterized protein</fullName>
    </submittedName>
</protein>
<dbReference type="EMBL" id="AP025739">
    <property type="protein sequence ID" value="BDI30098.1"/>
    <property type="molecule type" value="Genomic_DNA"/>
</dbReference>
<dbReference type="Proteomes" id="UP000287394">
    <property type="component" value="Chromosome"/>
</dbReference>
<evidence type="ECO:0000313" key="1">
    <source>
        <dbReference type="EMBL" id="BDI30098.1"/>
    </source>
</evidence>
<reference evidence="1 2" key="1">
    <citation type="journal article" date="2019" name="Int. J. Syst. Evol. Microbiol.">
        <title>Capsulimonas corticalis gen. nov., sp. nov., an aerobic capsulated bacterium, of a novel bacterial order, Capsulimonadales ord. nov., of the class Armatimonadia of the phylum Armatimonadetes.</title>
        <authorList>
            <person name="Li J."/>
            <person name="Kudo C."/>
            <person name="Tonouchi A."/>
        </authorList>
    </citation>
    <scope>NUCLEOTIDE SEQUENCE [LARGE SCALE GENOMIC DNA]</scope>
    <source>
        <strain evidence="1 2">AX-7</strain>
    </source>
</reference>
<dbReference type="KEGG" id="ccot:CCAX7_21490"/>
<keyword evidence="2" id="KW-1185">Reference proteome</keyword>
<dbReference type="InterPro" id="IPR024775">
    <property type="entry name" value="DinB-like"/>
</dbReference>
<dbReference type="RefSeq" id="WP_119323553.1">
    <property type="nucleotide sequence ID" value="NZ_AP025739.1"/>
</dbReference>
<accession>A0A402D216</accession>
<evidence type="ECO:0000313" key="2">
    <source>
        <dbReference type="Proteomes" id="UP000287394"/>
    </source>
</evidence>
<dbReference type="Pfam" id="PF12867">
    <property type="entry name" value="DinB_2"/>
    <property type="match status" value="1"/>
</dbReference>
<sequence>MTQTLTGPGQELIDRAKQNVAAARDQLLTTFSFVPDDKLNWSPSPSARTPLQIAAHCGSATATFAGLLRGEPWPLAPTAAEAAAQIRERDAKGCTREEAIQSIDASSKSLLAALEQATPEILGSTIWTAFGEFPYAFAVTFPAEHISGHARQIDYLQTIWGDIQDHH</sequence>
<name>A0A402D216_9BACT</name>
<dbReference type="InterPro" id="IPR034660">
    <property type="entry name" value="DinB/YfiT-like"/>
</dbReference>
<gene>
    <name evidence="1" type="ORF">CCAX7_21490</name>
</gene>
<dbReference type="Gene3D" id="1.20.120.450">
    <property type="entry name" value="dinb family like domain"/>
    <property type="match status" value="1"/>
</dbReference>
<dbReference type="AlphaFoldDB" id="A0A402D216"/>
<organism evidence="1 2">
    <name type="scientific">Capsulimonas corticalis</name>
    <dbReference type="NCBI Taxonomy" id="2219043"/>
    <lineage>
        <taxon>Bacteria</taxon>
        <taxon>Bacillati</taxon>
        <taxon>Armatimonadota</taxon>
        <taxon>Armatimonadia</taxon>
        <taxon>Capsulimonadales</taxon>
        <taxon>Capsulimonadaceae</taxon>
        <taxon>Capsulimonas</taxon>
    </lineage>
</organism>
<dbReference type="SUPFAM" id="SSF109854">
    <property type="entry name" value="DinB/YfiT-like putative metalloenzymes"/>
    <property type="match status" value="1"/>
</dbReference>